<dbReference type="GO" id="GO:0030170">
    <property type="term" value="F:pyridoxal phosphate binding"/>
    <property type="evidence" value="ECO:0007669"/>
    <property type="project" value="InterPro"/>
</dbReference>
<evidence type="ECO:0000256" key="6">
    <source>
        <dbReference type="RuleBase" id="RU000481"/>
    </source>
</evidence>
<accession>A0A1K0FNF1</accession>
<feature type="domain" description="Aminotransferase class I/classII large" evidence="7">
    <location>
        <begin position="36"/>
        <end position="387"/>
    </location>
</feature>
<dbReference type="Pfam" id="PF00155">
    <property type="entry name" value="Aminotran_1_2"/>
    <property type="match status" value="1"/>
</dbReference>
<dbReference type="EMBL" id="MEIA01000100">
    <property type="protein sequence ID" value="OJF14365.1"/>
    <property type="molecule type" value="Genomic_DNA"/>
</dbReference>
<name>A0A1K0FNF1_9ACTN</name>
<dbReference type="CDD" id="cd00609">
    <property type="entry name" value="AAT_like"/>
    <property type="match status" value="1"/>
</dbReference>
<proteinExistence type="inferred from homology"/>
<gene>
    <name evidence="8" type="ORF">BG844_10055</name>
</gene>
<dbReference type="SUPFAM" id="SSF53383">
    <property type="entry name" value="PLP-dependent transferases"/>
    <property type="match status" value="1"/>
</dbReference>
<comment type="cofactor">
    <cofactor evidence="1 6">
        <name>pyridoxal 5'-phosphate</name>
        <dbReference type="ChEBI" id="CHEBI:597326"/>
    </cofactor>
</comment>
<dbReference type="EC" id="2.6.1.-" evidence="6"/>
<dbReference type="GO" id="GO:0006520">
    <property type="term" value="P:amino acid metabolic process"/>
    <property type="evidence" value="ECO:0007669"/>
    <property type="project" value="InterPro"/>
</dbReference>
<comment type="similarity">
    <text evidence="2 6">Belongs to the class-I pyridoxal-phosphate-dependent aminotransferase family.</text>
</comment>
<evidence type="ECO:0000259" key="7">
    <source>
        <dbReference type="Pfam" id="PF00155"/>
    </source>
</evidence>
<evidence type="ECO:0000256" key="4">
    <source>
        <dbReference type="ARBA" id="ARBA00022679"/>
    </source>
</evidence>
<reference evidence="8 9" key="1">
    <citation type="submission" date="2016-09" db="EMBL/GenBank/DDBJ databases">
        <title>Couchioplanes caeruleus draft genome sequence.</title>
        <authorList>
            <person name="Sheehan J."/>
            <person name="Caffrey P."/>
        </authorList>
    </citation>
    <scope>NUCLEOTIDE SEQUENCE [LARGE SCALE GENOMIC DNA]</scope>
    <source>
        <strain evidence="8 9">DSM 43634</strain>
    </source>
</reference>
<organism evidence="8 9">
    <name type="scientific">Couchioplanes caeruleus subsp. caeruleus</name>
    <dbReference type="NCBI Taxonomy" id="56427"/>
    <lineage>
        <taxon>Bacteria</taxon>
        <taxon>Bacillati</taxon>
        <taxon>Actinomycetota</taxon>
        <taxon>Actinomycetes</taxon>
        <taxon>Micromonosporales</taxon>
        <taxon>Micromonosporaceae</taxon>
        <taxon>Couchioplanes</taxon>
    </lineage>
</organism>
<keyword evidence="4 6" id="KW-0808">Transferase</keyword>
<dbReference type="InterPro" id="IPR015422">
    <property type="entry name" value="PyrdxlP-dep_Trfase_small"/>
</dbReference>
<keyword evidence="5" id="KW-0663">Pyridoxal phosphate</keyword>
<dbReference type="PANTHER" id="PTHR46383">
    <property type="entry name" value="ASPARTATE AMINOTRANSFERASE"/>
    <property type="match status" value="1"/>
</dbReference>
<evidence type="ECO:0000256" key="1">
    <source>
        <dbReference type="ARBA" id="ARBA00001933"/>
    </source>
</evidence>
<evidence type="ECO:0000256" key="5">
    <source>
        <dbReference type="ARBA" id="ARBA00022898"/>
    </source>
</evidence>
<dbReference type="NCBIfam" id="NF004770">
    <property type="entry name" value="PRK06108.1"/>
    <property type="match status" value="1"/>
</dbReference>
<evidence type="ECO:0000313" key="9">
    <source>
        <dbReference type="Proteomes" id="UP000182486"/>
    </source>
</evidence>
<protein>
    <recommendedName>
        <fullName evidence="6">Aminotransferase</fullName>
        <ecNumber evidence="6">2.6.1.-</ecNumber>
    </recommendedName>
</protein>
<dbReference type="Gene3D" id="3.90.1150.10">
    <property type="entry name" value="Aspartate Aminotransferase, domain 1"/>
    <property type="match status" value="1"/>
</dbReference>
<dbReference type="InterPro" id="IPR004838">
    <property type="entry name" value="NHTrfase_class1_PyrdxlP-BS"/>
</dbReference>
<dbReference type="InterPro" id="IPR015421">
    <property type="entry name" value="PyrdxlP-dep_Trfase_major"/>
</dbReference>
<evidence type="ECO:0000256" key="2">
    <source>
        <dbReference type="ARBA" id="ARBA00007441"/>
    </source>
</evidence>
<dbReference type="GO" id="GO:0008483">
    <property type="term" value="F:transaminase activity"/>
    <property type="evidence" value="ECO:0007669"/>
    <property type="project" value="UniProtKB-KW"/>
</dbReference>
<evidence type="ECO:0000313" key="8">
    <source>
        <dbReference type="EMBL" id="OJF14365.1"/>
    </source>
</evidence>
<dbReference type="Gene3D" id="3.40.640.10">
    <property type="entry name" value="Type I PLP-dependent aspartate aminotransferase-like (Major domain)"/>
    <property type="match status" value="1"/>
</dbReference>
<dbReference type="PROSITE" id="PS00105">
    <property type="entry name" value="AA_TRANSFER_CLASS_1"/>
    <property type="match status" value="1"/>
</dbReference>
<sequence length="391" mass="42668">MTSASTNVPPFRSALAHMRTQEIVHIARLCNEHPDAVSLCFGESDLPTPLVVREAAELAMAQGKTTYADRRGVAPLRQAIQDYHRRTHGLEISLDRLSATSSGMTSIMISLQCLVEPGDNVVVVAPIWPNIVIAVEAMGATVRFVPLEADDGVWSLDLRRVDTACDDRTRAIFVATPNNPTGWTMTSEEQRDLLDLARRRGTWVIADEVYNRIVYDGSVATPSFLEVAAEDDALFVVQSFSKTWSMTGWRLGWLVHPAGLAHQVGNLSAINSTGSATFVQHAGAAAIRHGEPFVTEMRERCTLGRQLVADAFKGHERIMAPDVPASFYSFFRIAGATESPLAYAEDIVRRAGVGIAPGTAFGPGFDGYFRICFAQDPKRLEVALNRLIAAV</sequence>
<dbReference type="Proteomes" id="UP000182486">
    <property type="component" value="Unassembled WGS sequence"/>
</dbReference>
<evidence type="ECO:0000256" key="3">
    <source>
        <dbReference type="ARBA" id="ARBA00022576"/>
    </source>
</evidence>
<keyword evidence="9" id="KW-1185">Reference proteome</keyword>
<keyword evidence="3 6" id="KW-0032">Aminotransferase</keyword>
<dbReference type="RefSeq" id="WP_071804797.1">
    <property type="nucleotide sequence ID" value="NZ_MEIA01000100.1"/>
</dbReference>
<dbReference type="InterPro" id="IPR050596">
    <property type="entry name" value="AspAT/PAT-like"/>
</dbReference>
<comment type="caution">
    <text evidence="8">The sequence shown here is derived from an EMBL/GenBank/DDBJ whole genome shotgun (WGS) entry which is preliminary data.</text>
</comment>
<dbReference type="InterPro" id="IPR004839">
    <property type="entry name" value="Aminotransferase_I/II_large"/>
</dbReference>
<dbReference type="InterPro" id="IPR015424">
    <property type="entry name" value="PyrdxlP-dep_Trfase"/>
</dbReference>
<dbReference type="AlphaFoldDB" id="A0A1K0FNF1"/>